<dbReference type="AlphaFoldDB" id="A0A7I7S0B7"/>
<dbReference type="Gene3D" id="1.10.260.40">
    <property type="entry name" value="lambda repressor-like DNA-binding domains"/>
    <property type="match status" value="1"/>
</dbReference>
<dbReference type="PROSITE" id="PS50943">
    <property type="entry name" value="HTH_CROC1"/>
    <property type="match status" value="1"/>
</dbReference>
<gene>
    <name evidence="3" type="ORF">MARA_33790</name>
</gene>
<dbReference type="CDD" id="cd00093">
    <property type="entry name" value="HTH_XRE"/>
    <property type="match status" value="1"/>
</dbReference>
<proteinExistence type="predicted"/>
<name>A0A7I7S0B7_9MYCO</name>
<protein>
    <recommendedName>
        <fullName evidence="2">HTH cro/C1-type domain-containing protein</fullName>
    </recommendedName>
</protein>
<dbReference type="RefSeq" id="WP_163919464.1">
    <property type="nucleotide sequence ID" value="NZ_AP022593.1"/>
</dbReference>
<feature type="region of interest" description="Disordered" evidence="1">
    <location>
        <begin position="135"/>
        <end position="167"/>
    </location>
</feature>
<evidence type="ECO:0000256" key="1">
    <source>
        <dbReference type="SAM" id="MobiDB-lite"/>
    </source>
</evidence>
<evidence type="ECO:0000313" key="3">
    <source>
        <dbReference type="EMBL" id="BBY49911.1"/>
    </source>
</evidence>
<geneLocation type="plasmid" evidence="4">
    <name>pjcm18538 dna</name>
</geneLocation>
<evidence type="ECO:0000313" key="4">
    <source>
        <dbReference type="Proteomes" id="UP000467428"/>
    </source>
</evidence>
<sequence length="167" mass="17259">MADDLAGETSPESGAGVPYADPVTPGAEPQAGATWWRYVVTVTGDVSQKEIANATGIDQSSISRWQRGTSTPRAEAVVALARAYGRSPVEALVAAGYLSSTEVGVVELTTLTGDLTGVSVDSLLNELRRRVLAAGGQQSESWPVGWSSDNPAVSGPEDVQESGDLIG</sequence>
<dbReference type="Pfam" id="PF01381">
    <property type="entry name" value="HTH_3"/>
    <property type="match status" value="1"/>
</dbReference>
<feature type="domain" description="HTH cro/C1-type" evidence="2">
    <location>
        <begin position="47"/>
        <end position="91"/>
    </location>
</feature>
<dbReference type="KEGG" id="marz:MARA_33790"/>
<dbReference type="GO" id="GO:0003677">
    <property type="term" value="F:DNA binding"/>
    <property type="evidence" value="ECO:0007669"/>
    <property type="project" value="InterPro"/>
</dbReference>
<reference evidence="3 4" key="1">
    <citation type="journal article" date="2019" name="Emerg. Microbes Infect.">
        <title>Comprehensive subspecies identification of 175 nontuberculous mycobacteria species based on 7547 genomic profiles.</title>
        <authorList>
            <person name="Matsumoto Y."/>
            <person name="Kinjo T."/>
            <person name="Motooka D."/>
            <person name="Nabeya D."/>
            <person name="Jung N."/>
            <person name="Uechi K."/>
            <person name="Horii T."/>
            <person name="Iida T."/>
            <person name="Fujita J."/>
            <person name="Nakamura S."/>
        </authorList>
    </citation>
    <scope>NUCLEOTIDE SEQUENCE [LARGE SCALE GENOMIC DNA]</scope>
    <source>
        <strain evidence="3 4">JCM 18538</strain>
    </source>
</reference>
<dbReference type="InterPro" id="IPR001387">
    <property type="entry name" value="Cro/C1-type_HTH"/>
</dbReference>
<feature type="region of interest" description="Disordered" evidence="1">
    <location>
        <begin position="1"/>
        <end position="29"/>
    </location>
</feature>
<feature type="compositionally biased region" description="Polar residues" evidence="1">
    <location>
        <begin position="136"/>
        <end position="151"/>
    </location>
</feature>
<dbReference type="SUPFAM" id="SSF47413">
    <property type="entry name" value="lambda repressor-like DNA-binding domains"/>
    <property type="match status" value="1"/>
</dbReference>
<evidence type="ECO:0000259" key="2">
    <source>
        <dbReference type="PROSITE" id="PS50943"/>
    </source>
</evidence>
<organism evidence="3 4">
    <name type="scientific">Mycolicibacterium arabiense</name>
    <dbReference type="NCBI Taxonomy" id="1286181"/>
    <lineage>
        <taxon>Bacteria</taxon>
        <taxon>Bacillati</taxon>
        <taxon>Actinomycetota</taxon>
        <taxon>Actinomycetes</taxon>
        <taxon>Mycobacteriales</taxon>
        <taxon>Mycobacteriaceae</taxon>
        <taxon>Mycolicibacterium</taxon>
    </lineage>
</organism>
<dbReference type="InterPro" id="IPR010982">
    <property type="entry name" value="Lambda_DNA-bd_dom_sf"/>
</dbReference>
<keyword evidence="4" id="KW-1185">Reference proteome</keyword>
<dbReference type="EMBL" id="AP022593">
    <property type="protein sequence ID" value="BBY49911.1"/>
    <property type="molecule type" value="Genomic_DNA"/>
</dbReference>
<dbReference type="Proteomes" id="UP000467428">
    <property type="component" value="Chromosome"/>
</dbReference>
<accession>A0A7I7S0B7</accession>